<dbReference type="EMBL" id="ABJD02000101">
    <property type="protein sequence ID" value="EDU60513.1"/>
    <property type="molecule type" value="Genomic_DNA"/>
</dbReference>
<dbReference type="AlphaFoldDB" id="A0AA87CVF0"/>
<dbReference type="Proteomes" id="UP000004506">
    <property type="component" value="Unassembled WGS sequence"/>
</dbReference>
<reference evidence="2" key="2">
    <citation type="submission" date="2008-04" db="EMBL/GenBank/DDBJ databases">
        <title>Draft genome sequence of Providencia stuartii(ATCC 25827).</title>
        <authorList>
            <person name="Sudarsanam P."/>
            <person name="Ley R."/>
            <person name="Guruge J."/>
            <person name="Turnbaugh P.J."/>
            <person name="Mahowald M."/>
            <person name="Liep D."/>
            <person name="Gordon J."/>
        </authorList>
    </citation>
    <scope>NUCLEOTIDE SEQUENCE [LARGE SCALE GENOMIC DNA]</scope>
    <source>
        <strain evidence="2">ATCC 25827</strain>
    </source>
</reference>
<organism evidence="1 2">
    <name type="scientific">Providencia stuartii ATCC 25827</name>
    <dbReference type="NCBI Taxonomy" id="471874"/>
    <lineage>
        <taxon>Bacteria</taxon>
        <taxon>Pseudomonadati</taxon>
        <taxon>Pseudomonadota</taxon>
        <taxon>Gammaproteobacteria</taxon>
        <taxon>Enterobacterales</taxon>
        <taxon>Morganellaceae</taxon>
        <taxon>Providencia</taxon>
    </lineage>
</organism>
<gene>
    <name evidence="1" type="ORF">PROSTU_03720</name>
</gene>
<evidence type="ECO:0000313" key="1">
    <source>
        <dbReference type="EMBL" id="EDU60513.1"/>
    </source>
</evidence>
<reference evidence="2" key="1">
    <citation type="submission" date="2008-04" db="EMBL/GenBank/DDBJ databases">
        <title>Draft genome sequence of Providencia stuartii (ATCC 25827).</title>
        <authorList>
            <person name="Sudarsanam P."/>
            <person name="Ley R."/>
            <person name="Guruge J."/>
            <person name="Turnbaugh P.J."/>
            <person name="Mahowald M."/>
            <person name="Liep D."/>
            <person name="Gordon J."/>
        </authorList>
    </citation>
    <scope>NUCLEOTIDE SEQUENCE [LARGE SCALE GENOMIC DNA]</scope>
    <source>
        <strain evidence="2">ATCC 25827</strain>
    </source>
</reference>
<name>A0AA87CVF0_PROST</name>
<reference evidence="1 2" key="3">
    <citation type="submission" date="2008-05" db="EMBL/GenBank/DDBJ databases">
        <authorList>
            <person name="Fulton L."/>
            <person name="Clifton S."/>
            <person name="Fulton B."/>
            <person name="Xu J."/>
            <person name="Minx P."/>
            <person name="Pepin K.H."/>
            <person name="Johnson M."/>
            <person name="Thiruvilangam P."/>
            <person name="Bhonagiri V."/>
            <person name="Nash W.E."/>
            <person name="Mardis E.R."/>
            <person name="Wilson R.K."/>
        </authorList>
    </citation>
    <scope>NUCLEOTIDE SEQUENCE [LARGE SCALE GENOMIC DNA]</scope>
    <source>
        <strain evidence="1 2">ATCC 25827</strain>
    </source>
</reference>
<accession>A0AA87CVF0</accession>
<sequence length="207" mass="24048">MLTMAKRIIWKVGDLVNIKLRDDLYTIGQMLTSPAMRFYDISNSDGVWKNINLNDVTPLFRVFVGNVINKYLITEKIKEKSVIASNKPYEPYWIHPYSSMDGDHYPGTKDSFLFMGGKIIDLSPDGNISVTRAPVIKEDLTLPNDRELIEQYELTAMWGHEPLSDRLCRYFDTGINRDDLKFEVFPSLWDDREKLRPLTSRLPDPLR</sequence>
<comment type="caution">
    <text evidence="1">The sequence shown here is derived from an EMBL/GenBank/DDBJ whole genome shotgun (WGS) entry which is preliminary data.</text>
</comment>
<protein>
    <recommendedName>
        <fullName evidence="3">Immunity protein 26</fullName>
    </recommendedName>
</protein>
<evidence type="ECO:0008006" key="3">
    <source>
        <dbReference type="Google" id="ProtNLM"/>
    </source>
</evidence>
<proteinExistence type="predicted"/>
<evidence type="ECO:0000313" key="2">
    <source>
        <dbReference type="Proteomes" id="UP000004506"/>
    </source>
</evidence>